<dbReference type="AlphaFoldDB" id="A0A7S3PZN5"/>
<protein>
    <submittedName>
        <fullName evidence="2">Uncharacterized protein</fullName>
    </submittedName>
</protein>
<name>A0A7S3PZN5_9STRA</name>
<feature type="compositionally biased region" description="Basic residues" evidence="1">
    <location>
        <begin position="48"/>
        <end position="61"/>
    </location>
</feature>
<feature type="compositionally biased region" description="Polar residues" evidence="1">
    <location>
        <begin position="203"/>
        <end position="220"/>
    </location>
</feature>
<feature type="compositionally biased region" description="Polar residues" evidence="1">
    <location>
        <begin position="20"/>
        <end position="37"/>
    </location>
</feature>
<feature type="compositionally biased region" description="Polar residues" evidence="1">
    <location>
        <begin position="128"/>
        <end position="137"/>
    </location>
</feature>
<feature type="compositionally biased region" description="Basic and acidic residues" evidence="1">
    <location>
        <begin position="171"/>
        <end position="185"/>
    </location>
</feature>
<feature type="compositionally biased region" description="Basic and acidic residues" evidence="1">
    <location>
        <begin position="72"/>
        <end position="111"/>
    </location>
</feature>
<feature type="region of interest" description="Disordered" evidence="1">
    <location>
        <begin position="254"/>
        <end position="368"/>
    </location>
</feature>
<feature type="compositionally biased region" description="Basic and acidic residues" evidence="1">
    <location>
        <begin position="289"/>
        <end position="301"/>
    </location>
</feature>
<reference evidence="2" key="1">
    <citation type="submission" date="2021-01" db="EMBL/GenBank/DDBJ databases">
        <authorList>
            <person name="Corre E."/>
            <person name="Pelletier E."/>
            <person name="Niang G."/>
            <person name="Scheremetjew M."/>
            <person name="Finn R."/>
            <person name="Kale V."/>
            <person name="Holt S."/>
            <person name="Cochrane G."/>
            <person name="Meng A."/>
            <person name="Brown T."/>
            <person name="Cohen L."/>
        </authorList>
    </citation>
    <scope>NUCLEOTIDE SEQUENCE</scope>
    <source>
        <strain evidence="2">MM31A-1</strain>
    </source>
</reference>
<proteinExistence type="predicted"/>
<gene>
    <name evidence="2" type="ORF">CDEB00056_LOCUS5219</name>
</gene>
<evidence type="ECO:0000313" key="2">
    <source>
        <dbReference type="EMBL" id="CAE0460378.1"/>
    </source>
</evidence>
<feature type="region of interest" description="Disordered" evidence="1">
    <location>
        <begin position="1"/>
        <end position="220"/>
    </location>
</feature>
<sequence length="640" mass="72931">MSRCDKDKDAEGEHAEESLKTNASSYSQRENYVNSATFEAEDDLVLKGRMRQRNRANKKRRKENDFASLQKLLEDGGHDEDREYDGKRDDGSNHEKQYSSHDNQLRSDRGSSRSLGHPKSGNIRQDHISGQSAGHSINRTDDDKQRKARNYQFIGPPQKFRSERPVTMQDALRRQQRLMDKTTLREKRKRIEQKREEEEEDWSQQQQIHSNQKKSISSGQQFSFVGMKTNMAKTPKTGPTSRISFGDDFATRLFQSKGDKPKSFSSTKSSSVRKHRIRPNSHSQFPVENRNKKCYKADKRNVSLSPSFETPKSEIRSKTSSSCSSKSLTRAQQLAKATESSSILRLKKTNNNKSKSNQRSAASALHSESAWPKWEKRAKKELEKGFSIDHFSHRKRPNILSSIDRLKDADGADGDVSNINKGNTNNEATSTYASHLERDAIFATPRNIQQSPLPDAFQGHKSVRRRKNFQGPLAIKLRSLRGSIEADCLRLGGTLPRDFINDPRRQANTIMDITIIRNQNTSNSSFFLDKVVMLGYIHSFKQNGNKMKSMRIPGRGSRHRNFDKTSEESPTCDESLLQCPTFAWLCFAQDAFLRVGAEYRIYNAQALVAGKHLQPLVLCTRLCEPYPKDLPPLPSISLQT</sequence>
<feature type="compositionally biased region" description="Low complexity" evidence="1">
    <location>
        <begin position="351"/>
        <end position="364"/>
    </location>
</feature>
<accession>A0A7S3PZN5</accession>
<organism evidence="2">
    <name type="scientific">Chaetoceros debilis</name>
    <dbReference type="NCBI Taxonomy" id="122233"/>
    <lineage>
        <taxon>Eukaryota</taxon>
        <taxon>Sar</taxon>
        <taxon>Stramenopiles</taxon>
        <taxon>Ochrophyta</taxon>
        <taxon>Bacillariophyta</taxon>
        <taxon>Coscinodiscophyceae</taxon>
        <taxon>Chaetocerotophycidae</taxon>
        <taxon>Chaetocerotales</taxon>
        <taxon>Chaetocerotaceae</taxon>
        <taxon>Chaetoceros</taxon>
    </lineage>
</organism>
<feature type="compositionally biased region" description="Low complexity" evidence="1">
    <location>
        <begin position="318"/>
        <end position="327"/>
    </location>
</feature>
<dbReference type="EMBL" id="HBIO01007039">
    <property type="protein sequence ID" value="CAE0460378.1"/>
    <property type="molecule type" value="Transcribed_RNA"/>
</dbReference>
<evidence type="ECO:0000256" key="1">
    <source>
        <dbReference type="SAM" id="MobiDB-lite"/>
    </source>
</evidence>
<feature type="compositionally biased region" description="Basic and acidic residues" evidence="1">
    <location>
        <begin position="1"/>
        <end position="19"/>
    </location>
</feature>